<accession>A0A0A8XW22</accession>
<reference evidence="1" key="2">
    <citation type="journal article" date="2015" name="Data Brief">
        <title>Shoot transcriptome of the giant reed, Arundo donax.</title>
        <authorList>
            <person name="Barrero R.A."/>
            <person name="Guerrero F.D."/>
            <person name="Moolhuijzen P."/>
            <person name="Goolsby J.A."/>
            <person name="Tidwell J."/>
            <person name="Bellgard S.E."/>
            <person name="Bellgard M.I."/>
        </authorList>
    </citation>
    <scope>NUCLEOTIDE SEQUENCE</scope>
    <source>
        <tissue evidence="1">Shoot tissue taken approximately 20 cm above the soil surface</tissue>
    </source>
</reference>
<evidence type="ECO:0000313" key="1">
    <source>
        <dbReference type="EMBL" id="JAD18164.1"/>
    </source>
</evidence>
<organism evidence="1">
    <name type="scientific">Arundo donax</name>
    <name type="common">Giant reed</name>
    <name type="synonym">Donax arundinaceus</name>
    <dbReference type="NCBI Taxonomy" id="35708"/>
    <lineage>
        <taxon>Eukaryota</taxon>
        <taxon>Viridiplantae</taxon>
        <taxon>Streptophyta</taxon>
        <taxon>Embryophyta</taxon>
        <taxon>Tracheophyta</taxon>
        <taxon>Spermatophyta</taxon>
        <taxon>Magnoliopsida</taxon>
        <taxon>Liliopsida</taxon>
        <taxon>Poales</taxon>
        <taxon>Poaceae</taxon>
        <taxon>PACMAD clade</taxon>
        <taxon>Arundinoideae</taxon>
        <taxon>Arundineae</taxon>
        <taxon>Arundo</taxon>
    </lineage>
</organism>
<protein>
    <submittedName>
        <fullName evidence="1">Uncharacterized protein</fullName>
    </submittedName>
</protein>
<dbReference type="EMBL" id="GBRH01279731">
    <property type="protein sequence ID" value="JAD18164.1"/>
    <property type="molecule type" value="Transcribed_RNA"/>
</dbReference>
<dbReference type="AlphaFoldDB" id="A0A0A8XW22"/>
<sequence>MYYRTTRSRNTCSITNLRPRITYNNSNETSSLVKKCELLRNNSDDCLTMLSPS</sequence>
<name>A0A0A8XW22_ARUDO</name>
<proteinExistence type="predicted"/>
<reference evidence="1" key="1">
    <citation type="submission" date="2014-09" db="EMBL/GenBank/DDBJ databases">
        <authorList>
            <person name="Magalhaes I.L.F."/>
            <person name="Oliveira U."/>
            <person name="Santos F.R."/>
            <person name="Vidigal T.H.D.A."/>
            <person name="Brescovit A.D."/>
            <person name="Santos A.J."/>
        </authorList>
    </citation>
    <scope>NUCLEOTIDE SEQUENCE</scope>
    <source>
        <tissue evidence="1">Shoot tissue taken approximately 20 cm above the soil surface</tissue>
    </source>
</reference>